<keyword evidence="6" id="KW-0032">Aminotransferase</keyword>
<dbReference type="Gene3D" id="3.40.640.10">
    <property type="entry name" value="Type I PLP-dependent aspartate aminotransferase-like (Major domain)"/>
    <property type="match status" value="1"/>
</dbReference>
<dbReference type="GO" id="GO:0008483">
    <property type="term" value="F:transaminase activity"/>
    <property type="evidence" value="ECO:0007669"/>
    <property type="project" value="UniProtKB-KW"/>
</dbReference>
<keyword evidence="3 4" id="KW-0663">Pyridoxal phosphate</keyword>
<dbReference type="Gene3D" id="3.90.1150.10">
    <property type="entry name" value="Aspartate Aminotransferase, domain 1"/>
    <property type="match status" value="1"/>
</dbReference>
<dbReference type="GO" id="GO:0030170">
    <property type="term" value="F:pyridoxal phosphate binding"/>
    <property type="evidence" value="ECO:0007669"/>
    <property type="project" value="InterPro"/>
</dbReference>
<dbReference type="InterPro" id="IPR004839">
    <property type="entry name" value="Aminotransferase_I/II_large"/>
</dbReference>
<organism evidence="6">
    <name type="scientific">candidate division WOR-3 bacterium</name>
    <dbReference type="NCBI Taxonomy" id="2052148"/>
    <lineage>
        <taxon>Bacteria</taxon>
        <taxon>Bacteria division WOR-3</taxon>
    </lineage>
</organism>
<reference evidence="6" key="1">
    <citation type="journal article" date="2020" name="mSystems">
        <title>Genome- and Community-Level Interaction Insights into Carbon Utilization and Element Cycling Functions of Hydrothermarchaeota in Hydrothermal Sediment.</title>
        <authorList>
            <person name="Zhou Z."/>
            <person name="Liu Y."/>
            <person name="Xu W."/>
            <person name="Pan J."/>
            <person name="Luo Z.H."/>
            <person name="Li M."/>
        </authorList>
    </citation>
    <scope>NUCLEOTIDE SEQUENCE [LARGE SCALE GENOMIC DNA]</scope>
    <source>
        <strain evidence="6">SpSt-697</strain>
    </source>
</reference>
<dbReference type="SUPFAM" id="SSF53383">
    <property type="entry name" value="PLP-dependent transferases"/>
    <property type="match status" value="1"/>
</dbReference>
<dbReference type="Pfam" id="PF00155">
    <property type="entry name" value="Aminotran_1_2"/>
    <property type="match status" value="1"/>
</dbReference>
<accession>A0A7V3ZW29</accession>
<name>A0A7V3ZW29_UNCW3</name>
<dbReference type="CDD" id="cd06454">
    <property type="entry name" value="KBL_like"/>
    <property type="match status" value="1"/>
</dbReference>
<dbReference type="PANTHER" id="PTHR13693">
    <property type="entry name" value="CLASS II AMINOTRANSFERASE/8-AMINO-7-OXONONANOATE SYNTHASE"/>
    <property type="match status" value="1"/>
</dbReference>
<dbReference type="InterPro" id="IPR015424">
    <property type="entry name" value="PyrdxlP-dep_Trfase"/>
</dbReference>
<sequence length="392" mass="43828">MDLFDKCESYYKKVEEAINQGYYPYFKPIESEASNWVTIKGEKYLMLGSNNYLGLTNDPRLKEAGIEAIRKYGTGCTGSRFLNGTLDLHLELEEKLAKFFNKDDCIVFSTGYQTNLGIISALVGKNEYVITDKLDHASIVDGCRLSFGNVKRFLHNNMASLERVLKSLPKNSGKLIVVDGVFSMEGDICNLPEIINLAKKYNARVLVDDAHGIGVLGENGRGTAEHFGLEAEVDLIMGTFSKSFATIGGFVVGEKKVIAYIRHNARSLIFSASLPPASVAVALKALEIIKNEPERRRHLWRITEKMRKGLKELGYDTGNSVTPIIPIIIGEDMKTLKFWLSLFKNKIFANPVIPPAVPPNRSLIRTSYMATHTEEDIDFALEVFKKLKFNKG</sequence>
<evidence type="ECO:0000256" key="3">
    <source>
        <dbReference type="ARBA" id="ARBA00022898"/>
    </source>
</evidence>
<evidence type="ECO:0000256" key="1">
    <source>
        <dbReference type="ARBA" id="ARBA00001933"/>
    </source>
</evidence>
<evidence type="ECO:0000313" key="6">
    <source>
        <dbReference type="EMBL" id="HGK64000.1"/>
    </source>
</evidence>
<comment type="cofactor">
    <cofactor evidence="1 4">
        <name>pyridoxal 5'-phosphate</name>
        <dbReference type="ChEBI" id="CHEBI:597326"/>
    </cofactor>
</comment>
<keyword evidence="2 6" id="KW-0808">Transferase</keyword>
<comment type="caution">
    <text evidence="6">The sequence shown here is derived from an EMBL/GenBank/DDBJ whole genome shotgun (WGS) entry which is preliminary data.</text>
</comment>
<comment type="similarity">
    <text evidence="4">Belongs to the class-II pyridoxal-phosphate-dependent aminotransferase family.</text>
</comment>
<dbReference type="EMBL" id="DTDR01000131">
    <property type="protein sequence ID" value="HGK64000.1"/>
    <property type="molecule type" value="Genomic_DNA"/>
</dbReference>
<dbReference type="InterPro" id="IPR015422">
    <property type="entry name" value="PyrdxlP-dep_Trfase_small"/>
</dbReference>
<dbReference type="InterPro" id="IPR050087">
    <property type="entry name" value="AON_synthase_class-II"/>
</dbReference>
<evidence type="ECO:0000259" key="5">
    <source>
        <dbReference type="Pfam" id="PF00155"/>
    </source>
</evidence>
<dbReference type="PANTHER" id="PTHR13693:SF3">
    <property type="entry name" value="LD36009P"/>
    <property type="match status" value="1"/>
</dbReference>
<dbReference type="PROSITE" id="PS00599">
    <property type="entry name" value="AA_TRANSFER_CLASS_2"/>
    <property type="match status" value="1"/>
</dbReference>
<protein>
    <submittedName>
        <fullName evidence="6">Pyridoxal phosphate-dependent aminotransferase family protein</fullName>
    </submittedName>
</protein>
<feature type="domain" description="Aminotransferase class I/classII large" evidence="5">
    <location>
        <begin position="43"/>
        <end position="383"/>
    </location>
</feature>
<proteinExistence type="inferred from homology"/>
<gene>
    <name evidence="6" type="ORF">ENU74_05370</name>
</gene>
<dbReference type="AlphaFoldDB" id="A0A7V3ZW29"/>
<evidence type="ECO:0000256" key="4">
    <source>
        <dbReference type="RuleBase" id="RU003693"/>
    </source>
</evidence>
<dbReference type="InterPro" id="IPR015421">
    <property type="entry name" value="PyrdxlP-dep_Trfase_major"/>
</dbReference>
<evidence type="ECO:0000256" key="2">
    <source>
        <dbReference type="ARBA" id="ARBA00022679"/>
    </source>
</evidence>
<dbReference type="InterPro" id="IPR001917">
    <property type="entry name" value="Aminotrans_II_pyridoxalP_BS"/>
</dbReference>